<proteinExistence type="predicted"/>
<name>A0A517XQ16_9BACT</name>
<evidence type="ECO:0000313" key="2">
    <source>
        <dbReference type="Proteomes" id="UP000319576"/>
    </source>
</evidence>
<reference evidence="1 2" key="1">
    <citation type="submission" date="2019-02" db="EMBL/GenBank/DDBJ databases">
        <title>Deep-cultivation of Planctomycetes and their phenomic and genomic characterization uncovers novel biology.</title>
        <authorList>
            <person name="Wiegand S."/>
            <person name="Jogler M."/>
            <person name="Boedeker C."/>
            <person name="Pinto D."/>
            <person name="Vollmers J."/>
            <person name="Rivas-Marin E."/>
            <person name="Kohn T."/>
            <person name="Peeters S.H."/>
            <person name="Heuer A."/>
            <person name="Rast P."/>
            <person name="Oberbeckmann S."/>
            <person name="Bunk B."/>
            <person name="Jeske O."/>
            <person name="Meyerdierks A."/>
            <person name="Storesund J.E."/>
            <person name="Kallscheuer N."/>
            <person name="Luecker S."/>
            <person name="Lage O.M."/>
            <person name="Pohl T."/>
            <person name="Merkel B.J."/>
            <person name="Hornburger P."/>
            <person name="Mueller R.-W."/>
            <person name="Bruemmer F."/>
            <person name="Labrenz M."/>
            <person name="Spormann A.M."/>
            <person name="Op den Camp H."/>
            <person name="Overmann J."/>
            <person name="Amann R."/>
            <person name="Jetten M.S.M."/>
            <person name="Mascher T."/>
            <person name="Medema M.H."/>
            <person name="Devos D.P."/>
            <person name="Kaster A.-K."/>
            <person name="Ovreas L."/>
            <person name="Rohde M."/>
            <person name="Galperin M.Y."/>
            <person name="Jogler C."/>
        </authorList>
    </citation>
    <scope>NUCLEOTIDE SEQUENCE [LARGE SCALE GENOMIC DNA]</scope>
    <source>
        <strain evidence="1 2">ETA_A1</strain>
    </source>
</reference>
<sequence>MTGRSVRAAGWVLLGAAVAVGQPAKDDSRAATLTDATGKEQALTGVRFTGGVRRLGWLGGPKDAPAALELREPDSTTFQKGVTTLIPLGAVEAVRYDYAKVAVAVAVKGLPAPLAGSLQFKGINTCALDSAAGKFAGGGKDGFRSLVFAGAVPLPVRPAGAAWAVTVEQPKAMNPTHAVRNLKALYAAGAAEWLADDLPLRKGSPLKLDAAAFKKLELVAVDANTQTAAAELTPADGPQRLIAFPLTRERDGKTGLLLGLLGEVDAGWKLFPLHTVRTVSPAP</sequence>
<dbReference type="EMBL" id="CP036273">
    <property type="protein sequence ID" value="QDU19576.1"/>
    <property type="molecule type" value="Genomic_DNA"/>
</dbReference>
<dbReference type="OrthoDB" id="9842897at2"/>
<protein>
    <submittedName>
        <fullName evidence="1">Uncharacterized protein</fullName>
    </submittedName>
</protein>
<keyword evidence="2" id="KW-1185">Reference proteome</keyword>
<gene>
    <name evidence="1" type="ORF">ETAA1_15060</name>
</gene>
<evidence type="ECO:0000313" key="1">
    <source>
        <dbReference type="EMBL" id="QDU19576.1"/>
    </source>
</evidence>
<dbReference type="RefSeq" id="WP_145235758.1">
    <property type="nucleotide sequence ID" value="NZ_CP036273.1"/>
</dbReference>
<accession>A0A517XQ16</accession>
<dbReference type="KEGG" id="uli:ETAA1_15060"/>
<organism evidence="1 2">
    <name type="scientific">Urbifossiella limnaea</name>
    <dbReference type="NCBI Taxonomy" id="2528023"/>
    <lineage>
        <taxon>Bacteria</taxon>
        <taxon>Pseudomonadati</taxon>
        <taxon>Planctomycetota</taxon>
        <taxon>Planctomycetia</taxon>
        <taxon>Gemmatales</taxon>
        <taxon>Gemmataceae</taxon>
        <taxon>Urbifossiella</taxon>
    </lineage>
</organism>
<dbReference type="AlphaFoldDB" id="A0A517XQ16"/>
<dbReference type="Proteomes" id="UP000319576">
    <property type="component" value="Chromosome"/>
</dbReference>